<comment type="caution">
    <text evidence="2">The sequence shown here is derived from an EMBL/GenBank/DDBJ whole genome shotgun (WGS) entry which is preliminary data.</text>
</comment>
<keyword evidence="1" id="KW-1133">Transmembrane helix</keyword>
<reference evidence="2 3" key="1">
    <citation type="submission" date="2019-03" db="EMBL/GenBank/DDBJ databases">
        <title>Genomic Encyclopedia of Type Strains, Phase IV (KMG-IV): sequencing the most valuable type-strain genomes for metagenomic binning, comparative biology and taxonomic classification.</title>
        <authorList>
            <person name="Goeker M."/>
        </authorList>
    </citation>
    <scope>NUCLEOTIDE SEQUENCE [LARGE SCALE GENOMIC DNA]</scope>
    <source>
        <strain evidence="2 3">DSM 45361</strain>
    </source>
</reference>
<dbReference type="AlphaFoldDB" id="A0A4R6SMY0"/>
<evidence type="ECO:0000256" key="1">
    <source>
        <dbReference type="SAM" id="Phobius"/>
    </source>
</evidence>
<evidence type="ECO:0000313" key="3">
    <source>
        <dbReference type="Proteomes" id="UP000295444"/>
    </source>
</evidence>
<keyword evidence="1" id="KW-0812">Transmembrane</keyword>
<dbReference type="EMBL" id="SNXZ01000001">
    <property type="protein sequence ID" value="TDQ05377.1"/>
    <property type="molecule type" value="Genomic_DNA"/>
</dbReference>
<gene>
    <name evidence="2" type="ORF">EV186_1011347</name>
</gene>
<dbReference type="Proteomes" id="UP000295444">
    <property type="component" value="Unassembled WGS sequence"/>
</dbReference>
<evidence type="ECO:0000313" key="2">
    <source>
        <dbReference type="EMBL" id="TDQ05377.1"/>
    </source>
</evidence>
<keyword evidence="3" id="KW-1185">Reference proteome</keyword>
<accession>A0A4R6SMY0</accession>
<keyword evidence="1" id="KW-0472">Membrane</keyword>
<protein>
    <submittedName>
        <fullName evidence="2">Uncharacterized protein</fullName>
    </submittedName>
</protein>
<sequence length="70" mass="7544">MRFFRGSEIGEDFVGTFVKVVLALVAIWIAFMVIGFVLKAVVTLAIIGAVITVGVVGYNAIKGSSRKQIR</sequence>
<name>A0A4R6SMY0_LABRH</name>
<feature type="transmembrane region" description="Helical" evidence="1">
    <location>
        <begin position="40"/>
        <end position="61"/>
    </location>
</feature>
<organism evidence="2 3">
    <name type="scientific">Labedaea rhizosphaerae</name>
    <dbReference type="NCBI Taxonomy" id="598644"/>
    <lineage>
        <taxon>Bacteria</taxon>
        <taxon>Bacillati</taxon>
        <taxon>Actinomycetota</taxon>
        <taxon>Actinomycetes</taxon>
        <taxon>Pseudonocardiales</taxon>
        <taxon>Pseudonocardiaceae</taxon>
        <taxon>Labedaea</taxon>
    </lineage>
</organism>
<proteinExistence type="predicted"/>
<feature type="transmembrane region" description="Helical" evidence="1">
    <location>
        <begin position="12"/>
        <end position="34"/>
    </location>
</feature>